<dbReference type="PANTHER" id="PTHR33048">
    <property type="entry name" value="PTH11-LIKE INTEGRAL MEMBRANE PROTEIN (AFU_ORTHOLOGUE AFUA_5G11245)"/>
    <property type="match status" value="1"/>
</dbReference>
<evidence type="ECO:0000256" key="6">
    <source>
        <dbReference type="SAM" id="MobiDB-lite"/>
    </source>
</evidence>
<dbReference type="Proteomes" id="UP000664521">
    <property type="component" value="Unassembled WGS sequence"/>
</dbReference>
<comment type="caution">
    <text evidence="9">The sequence shown here is derived from an EMBL/GenBank/DDBJ whole genome shotgun (WGS) entry which is preliminary data.</text>
</comment>
<dbReference type="GO" id="GO:0016020">
    <property type="term" value="C:membrane"/>
    <property type="evidence" value="ECO:0007669"/>
    <property type="project" value="UniProtKB-SubCell"/>
</dbReference>
<feature type="region of interest" description="Disordered" evidence="6">
    <location>
        <begin position="165"/>
        <end position="216"/>
    </location>
</feature>
<feature type="region of interest" description="Disordered" evidence="6">
    <location>
        <begin position="138"/>
        <end position="157"/>
    </location>
</feature>
<gene>
    <name evidence="9" type="ORF">HETSPECPRED_005631</name>
</gene>
<keyword evidence="2 7" id="KW-0812">Transmembrane</keyword>
<comment type="similarity">
    <text evidence="5">Belongs to the SAT4 family.</text>
</comment>
<feature type="compositionally biased region" description="Low complexity" evidence="6">
    <location>
        <begin position="138"/>
        <end position="151"/>
    </location>
</feature>
<evidence type="ECO:0000256" key="3">
    <source>
        <dbReference type="ARBA" id="ARBA00022989"/>
    </source>
</evidence>
<feature type="transmembrane region" description="Helical" evidence="7">
    <location>
        <begin position="64"/>
        <end position="82"/>
    </location>
</feature>
<dbReference type="Pfam" id="PF20684">
    <property type="entry name" value="Fung_rhodopsin"/>
    <property type="match status" value="1"/>
</dbReference>
<dbReference type="OrthoDB" id="5429740at2759"/>
<keyword evidence="10" id="KW-1185">Reference proteome</keyword>
<protein>
    <recommendedName>
        <fullName evidence="8">Rhodopsin domain-containing protein</fullName>
    </recommendedName>
</protein>
<reference evidence="9" key="1">
    <citation type="submission" date="2021-03" db="EMBL/GenBank/DDBJ databases">
        <authorList>
            <person name="Tagirdzhanova G."/>
        </authorList>
    </citation>
    <scope>NUCLEOTIDE SEQUENCE</scope>
</reference>
<accession>A0A8H3FKS7</accession>
<evidence type="ECO:0000313" key="10">
    <source>
        <dbReference type="Proteomes" id="UP000664521"/>
    </source>
</evidence>
<dbReference type="InterPro" id="IPR052337">
    <property type="entry name" value="SAT4-like"/>
</dbReference>
<feature type="transmembrane region" description="Helical" evidence="7">
    <location>
        <begin position="29"/>
        <end position="52"/>
    </location>
</feature>
<dbReference type="AlphaFoldDB" id="A0A8H3FKS7"/>
<sequence length="216" mass="23077">MFTSIFACRPIRAAWDPSVVGAKCLNLNLAYIIQAILNVITDFVILLLPMPILWGLHLDRNKKLQLMGIFMTGSFVCAVSIWRVPHMKLANQDASYADAPAAIWSGVEICVGIVGACMPTLRPIVTWLSARITQKMSSRSGSAGSTPTSSSCGGGVRGESKANITELGLQPLRRPSSAYVPAGTGMGGEAPPPAERTKRNRTSEMYWPLGAGDGDV</sequence>
<evidence type="ECO:0000256" key="2">
    <source>
        <dbReference type="ARBA" id="ARBA00022692"/>
    </source>
</evidence>
<evidence type="ECO:0000259" key="8">
    <source>
        <dbReference type="Pfam" id="PF20684"/>
    </source>
</evidence>
<keyword evidence="3 7" id="KW-1133">Transmembrane helix</keyword>
<keyword evidence="4 7" id="KW-0472">Membrane</keyword>
<comment type="subcellular location">
    <subcellularLocation>
        <location evidence="1">Membrane</location>
        <topology evidence="1">Multi-pass membrane protein</topology>
    </subcellularLocation>
</comment>
<evidence type="ECO:0000256" key="7">
    <source>
        <dbReference type="SAM" id="Phobius"/>
    </source>
</evidence>
<proteinExistence type="inferred from homology"/>
<evidence type="ECO:0000313" key="9">
    <source>
        <dbReference type="EMBL" id="CAF9924632.1"/>
    </source>
</evidence>
<evidence type="ECO:0000256" key="1">
    <source>
        <dbReference type="ARBA" id="ARBA00004141"/>
    </source>
</evidence>
<evidence type="ECO:0000256" key="4">
    <source>
        <dbReference type="ARBA" id="ARBA00023136"/>
    </source>
</evidence>
<organism evidence="9 10">
    <name type="scientific">Heterodermia speciosa</name>
    <dbReference type="NCBI Taxonomy" id="116794"/>
    <lineage>
        <taxon>Eukaryota</taxon>
        <taxon>Fungi</taxon>
        <taxon>Dikarya</taxon>
        <taxon>Ascomycota</taxon>
        <taxon>Pezizomycotina</taxon>
        <taxon>Lecanoromycetes</taxon>
        <taxon>OSLEUM clade</taxon>
        <taxon>Lecanoromycetidae</taxon>
        <taxon>Caliciales</taxon>
        <taxon>Physciaceae</taxon>
        <taxon>Heterodermia</taxon>
    </lineage>
</organism>
<dbReference type="EMBL" id="CAJPDS010000036">
    <property type="protein sequence ID" value="CAF9924632.1"/>
    <property type="molecule type" value="Genomic_DNA"/>
</dbReference>
<dbReference type="PANTHER" id="PTHR33048:SF47">
    <property type="entry name" value="INTEGRAL MEMBRANE PROTEIN-RELATED"/>
    <property type="match status" value="1"/>
</dbReference>
<feature type="domain" description="Rhodopsin" evidence="8">
    <location>
        <begin position="2"/>
        <end position="125"/>
    </location>
</feature>
<name>A0A8H3FKS7_9LECA</name>
<dbReference type="InterPro" id="IPR049326">
    <property type="entry name" value="Rhodopsin_dom_fungi"/>
</dbReference>
<evidence type="ECO:0000256" key="5">
    <source>
        <dbReference type="ARBA" id="ARBA00038359"/>
    </source>
</evidence>